<evidence type="ECO:0000313" key="2">
    <source>
        <dbReference type="EMBL" id="KRL98235.1"/>
    </source>
</evidence>
<gene>
    <name evidence="2" type="ORF">FD28_GL000033</name>
</gene>
<sequence length="201" mass="22532">MNKLIVGTIVALALGGTGTGLAIRHFTARIPFTVTKVQYNGRTHKLLLKTKSAKPQALKVIYKGKTLTESTRALKHHRFNVKFRGYGTFKVTNGHLTKKVAAKRYATNKPVLQAAKTPANQRLWEPTLKVPVHSTVTLKFRGKLYHAVSKDQQTKVTLKIPVRTRISDQAFRQETITMTAKQPHKKTSKPVQRKIGLDFPA</sequence>
<accession>A0A0R1V8J1</accession>
<keyword evidence="3" id="KW-1185">Reference proteome</keyword>
<proteinExistence type="predicted"/>
<name>A0A0R1V8J1_9LACO</name>
<dbReference type="EMBL" id="AZFS01000006">
    <property type="protein sequence ID" value="KRL98235.1"/>
    <property type="molecule type" value="Genomic_DNA"/>
</dbReference>
<dbReference type="AlphaFoldDB" id="A0A0R1V8J1"/>
<dbReference type="PATRIC" id="fig|1423753.3.peg.37"/>
<dbReference type="Proteomes" id="UP000051580">
    <property type="component" value="Unassembled WGS sequence"/>
</dbReference>
<organism evidence="2 3">
    <name type="scientific">Levilactobacillus hammesii DSM 16381</name>
    <dbReference type="NCBI Taxonomy" id="1423753"/>
    <lineage>
        <taxon>Bacteria</taxon>
        <taxon>Bacillati</taxon>
        <taxon>Bacillota</taxon>
        <taxon>Bacilli</taxon>
        <taxon>Lactobacillales</taxon>
        <taxon>Lactobacillaceae</taxon>
        <taxon>Levilactobacillus</taxon>
    </lineage>
</organism>
<dbReference type="OrthoDB" id="2288891at2"/>
<protein>
    <submittedName>
        <fullName evidence="2">Uncharacterized protein</fullName>
    </submittedName>
</protein>
<reference evidence="2 3" key="1">
    <citation type="journal article" date="2015" name="Genome Announc.">
        <title>Expanding the biotechnology potential of lactobacilli through comparative genomics of 213 strains and associated genera.</title>
        <authorList>
            <person name="Sun Z."/>
            <person name="Harris H.M."/>
            <person name="McCann A."/>
            <person name="Guo C."/>
            <person name="Argimon S."/>
            <person name="Zhang W."/>
            <person name="Yang X."/>
            <person name="Jeffery I.B."/>
            <person name="Cooney J.C."/>
            <person name="Kagawa T.F."/>
            <person name="Liu W."/>
            <person name="Song Y."/>
            <person name="Salvetti E."/>
            <person name="Wrobel A."/>
            <person name="Rasinkangas P."/>
            <person name="Parkhill J."/>
            <person name="Rea M.C."/>
            <person name="O'Sullivan O."/>
            <person name="Ritari J."/>
            <person name="Douillard F.P."/>
            <person name="Paul Ross R."/>
            <person name="Yang R."/>
            <person name="Briner A.E."/>
            <person name="Felis G.E."/>
            <person name="de Vos W.M."/>
            <person name="Barrangou R."/>
            <person name="Klaenhammer T.R."/>
            <person name="Caufield P.W."/>
            <person name="Cui Y."/>
            <person name="Zhang H."/>
            <person name="O'Toole P.W."/>
        </authorList>
    </citation>
    <scope>NUCLEOTIDE SEQUENCE [LARGE SCALE GENOMIC DNA]</scope>
    <source>
        <strain evidence="2 3">DSM 16381</strain>
    </source>
</reference>
<feature type="compositionally biased region" description="Basic residues" evidence="1">
    <location>
        <begin position="182"/>
        <end position="192"/>
    </location>
</feature>
<dbReference type="RefSeq" id="WP_057731377.1">
    <property type="nucleotide sequence ID" value="NZ_AZFS01000006.1"/>
</dbReference>
<evidence type="ECO:0000256" key="1">
    <source>
        <dbReference type="SAM" id="MobiDB-lite"/>
    </source>
</evidence>
<evidence type="ECO:0000313" key="3">
    <source>
        <dbReference type="Proteomes" id="UP000051580"/>
    </source>
</evidence>
<feature type="region of interest" description="Disordered" evidence="1">
    <location>
        <begin position="180"/>
        <end position="201"/>
    </location>
</feature>
<comment type="caution">
    <text evidence="2">The sequence shown here is derived from an EMBL/GenBank/DDBJ whole genome shotgun (WGS) entry which is preliminary data.</text>
</comment>